<dbReference type="EMBL" id="OU466857">
    <property type="protein sequence ID" value="CAH2036682.1"/>
    <property type="molecule type" value="Genomic_DNA"/>
</dbReference>
<protein>
    <submittedName>
        <fullName evidence="5">Uncharacterized protein</fullName>
    </submittedName>
</protein>
<accession>A0AAU9REM7</accession>
<dbReference type="InterPro" id="IPR055378">
    <property type="entry name" value="GH3_C"/>
</dbReference>
<dbReference type="PANTHER" id="PTHR31901:SF61">
    <property type="entry name" value="AUXIN-RESPONSIVE GH3 FAMILY PROTEIN"/>
    <property type="match status" value="1"/>
</dbReference>
<keyword evidence="6" id="KW-1185">Reference proteome</keyword>
<dbReference type="Pfam" id="PF23571">
    <property type="entry name" value="GH3_M"/>
    <property type="match status" value="1"/>
</dbReference>
<dbReference type="AlphaFoldDB" id="A0AAU9REM7"/>
<dbReference type="Pfam" id="PF23572">
    <property type="entry name" value="GH3_C"/>
    <property type="match status" value="1"/>
</dbReference>
<dbReference type="GO" id="GO:0005737">
    <property type="term" value="C:cytoplasm"/>
    <property type="evidence" value="ECO:0007669"/>
    <property type="project" value="TreeGrafter"/>
</dbReference>
<proteinExistence type="inferred from homology"/>
<evidence type="ECO:0000259" key="3">
    <source>
        <dbReference type="Pfam" id="PF23571"/>
    </source>
</evidence>
<dbReference type="Pfam" id="PF03321">
    <property type="entry name" value="GH3"/>
    <property type="match status" value="1"/>
</dbReference>
<name>A0AAU9REM7_THLAR</name>
<reference evidence="5 6" key="1">
    <citation type="submission" date="2022-03" db="EMBL/GenBank/DDBJ databases">
        <authorList>
            <person name="Nunn A."/>
            <person name="Chopra R."/>
            <person name="Nunn A."/>
            <person name="Contreras Garrido A."/>
        </authorList>
    </citation>
    <scope>NUCLEOTIDE SEQUENCE [LARGE SCALE GENOMIC DNA]</scope>
</reference>
<gene>
    <name evidence="5" type="ORF">TAV2_LOCUS289</name>
</gene>
<evidence type="ECO:0000259" key="4">
    <source>
        <dbReference type="Pfam" id="PF23572"/>
    </source>
</evidence>
<dbReference type="InterPro" id="IPR055377">
    <property type="entry name" value="GH3_M"/>
</dbReference>
<evidence type="ECO:0000313" key="5">
    <source>
        <dbReference type="EMBL" id="CAH2036682.1"/>
    </source>
</evidence>
<dbReference type="PANTHER" id="PTHR31901">
    <property type="entry name" value="GH3 DOMAIN-CONTAINING PROTEIN"/>
    <property type="match status" value="1"/>
</dbReference>
<evidence type="ECO:0000313" key="6">
    <source>
        <dbReference type="Proteomes" id="UP000836841"/>
    </source>
</evidence>
<sequence>MSLRFDLKDILNGNLKVLDDLTSNVKQIQDDVLKEILTLNEDTEYLHRFLHGSSDKELFKTSVPFVTYEDVQPYLDRLAKGEPSKVLSALPITGFLLSSGTSGGKQKILPLNDKYLENMRFIYDLRSLIISKHVDGVEHGKGMMFLLLREESTSTKSSCFPATFATSSFFESKYVRDRPTYWYNSYTSPDEVFWCPDNKQSLYCHLLCGLVQRDDVVRIGAVFSPIVVRAITTLETYWRELCANIRSGQVSDWITDLSCRASVSTILKGPNPGLADLIQQICSHKSWQGIIRQLWPNAKYIEGVFTGQMAQYVPTLEFYSDKLPLISPTYASSETFFGINVNPLCKPQDVTYTFMPNIAFFEFLPVDKESNNDIVDLADVKLGCYYVPLVTTYSGLYRYKMDDILQVAGFHNKAPQFRFARRKNEVLSIQSEGTTEVELLKAVTNAKLVLESSDLMLMDFTSCADISTTSTPSHYVLYWELKAKNLDNTSTKVDDKVLVECCHVVEESLNASYRKERTKEGAIGALEIRVVQNGTFDALMEFFVSRGASVAQYKTPLSIKSTEALAVLESKVLARFFSEKSPPIDH</sequence>
<feature type="domain" description="GH3 C-terminal" evidence="4">
    <location>
        <begin position="438"/>
        <end position="562"/>
    </location>
</feature>
<dbReference type="Proteomes" id="UP000836841">
    <property type="component" value="Chromosome 1"/>
</dbReference>
<feature type="domain" description="GH3 middle" evidence="3">
    <location>
        <begin position="352"/>
        <end position="422"/>
    </location>
</feature>
<comment type="similarity">
    <text evidence="1">Belongs to the IAA-amido conjugating enzyme family.</text>
</comment>
<evidence type="ECO:0000256" key="2">
    <source>
        <dbReference type="ARBA" id="ARBA00022598"/>
    </source>
</evidence>
<evidence type="ECO:0000256" key="1">
    <source>
        <dbReference type="ARBA" id="ARBA00008068"/>
    </source>
</evidence>
<organism evidence="5 6">
    <name type="scientific">Thlaspi arvense</name>
    <name type="common">Field penny-cress</name>
    <dbReference type="NCBI Taxonomy" id="13288"/>
    <lineage>
        <taxon>Eukaryota</taxon>
        <taxon>Viridiplantae</taxon>
        <taxon>Streptophyta</taxon>
        <taxon>Embryophyta</taxon>
        <taxon>Tracheophyta</taxon>
        <taxon>Spermatophyta</taxon>
        <taxon>Magnoliopsida</taxon>
        <taxon>eudicotyledons</taxon>
        <taxon>Gunneridae</taxon>
        <taxon>Pentapetalae</taxon>
        <taxon>rosids</taxon>
        <taxon>malvids</taxon>
        <taxon>Brassicales</taxon>
        <taxon>Brassicaceae</taxon>
        <taxon>Thlaspideae</taxon>
        <taxon>Thlaspi</taxon>
    </lineage>
</organism>
<keyword evidence="2" id="KW-0436">Ligase</keyword>
<dbReference type="InterPro" id="IPR004993">
    <property type="entry name" value="GH3"/>
</dbReference>
<dbReference type="GO" id="GO:0016881">
    <property type="term" value="F:acid-amino acid ligase activity"/>
    <property type="evidence" value="ECO:0007669"/>
    <property type="project" value="TreeGrafter"/>
</dbReference>